<keyword evidence="4" id="KW-1185">Reference proteome</keyword>
<feature type="domain" description="Pyridoxamine 5'-phosphate oxidase N-terminal" evidence="2">
    <location>
        <begin position="26"/>
        <end position="155"/>
    </location>
</feature>
<comment type="caution">
    <text evidence="3">The sequence shown here is derived from an EMBL/GenBank/DDBJ whole genome shotgun (WGS) entry which is preliminary data.</text>
</comment>
<evidence type="ECO:0000313" key="4">
    <source>
        <dbReference type="Proteomes" id="UP001500839"/>
    </source>
</evidence>
<reference evidence="4" key="1">
    <citation type="journal article" date="2019" name="Int. J. Syst. Evol. Microbiol.">
        <title>The Global Catalogue of Microorganisms (GCM) 10K type strain sequencing project: providing services to taxonomists for standard genome sequencing and annotation.</title>
        <authorList>
            <consortium name="The Broad Institute Genomics Platform"/>
            <consortium name="The Broad Institute Genome Sequencing Center for Infectious Disease"/>
            <person name="Wu L."/>
            <person name="Ma J."/>
        </authorList>
    </citation>
    <scope>NUCLEOTIDE SEQUENCE [LARGE SCALE GENOMIC DNA]</scope>
    <source>
        <strain evidence="4">JCM 18542</strain>
    </source>
</reference>
<dbReference type="Gene3D" id="2.30.110.10">
    <property type="entry name" value="Electron Transport, Fmn-binding Protein, Chain A"/>
    <property type="match status" value="1"/>
</dbReference>
<dbReference type="PANTHER" id="PTHR35176:SF6">
    <property type="entry name" value="HEME OXYGENASE HI_0854-RELATED"/>
    <property type="match status" value="1"/>
</dbReference>
<name>A0ABP9CFW5_9ACTN</name>
<dbReference type="EMBL" id="BAABKQ010000001">
    <property type="protein sequence ID" value="GAA4809879.1"/>
    <property type="molecule type" value="Genomic_DNA"/>
</dbReference>
<dbReference type="NCBIfam" id="TIGR03618">
    <property type="entry name" value="Rv1155_F420"/>
    <property type="match status" value="1"/>
</dbReference>
<sequence length="166" mass="18541">MVDGDGSNRAAGRQRRGRAIAMSDAERDGFLAAERTCRVATVGKDGAPHVSPLWFGWSGGAVWLFSITKSRRWRDLERDPRVSVVVDAGEQYDELRGVEVHGRAEQVGEVPRSAAPDPELMAIEQVFADKYMGGAFYADGRHAWLRIEPEKIVSWDFRKLAALQRK</sequence>
<accession>A0ABP9CFW5</accession>
<dbReference type="InterPro" id="IPR019920">
    <property type="entry name" value="F420-binding_dom_put"/>
</dbReference>
<organism evidence="3 4">
    <name type="scientific">Tomitella cavernea</name>
    <dbReference type="NCBI Taxonomy" id="1387982"/>
    <lineage>
        <taxon>Bacteria</taxon>
        <taxon>Bacillati</taxon>
        <taxon>Actinomycetota</taxon>
        <taxon>Actinomycetes</taxon>
        <taxon>Mycobacteriales</taxon>
        <taxon>Tomitella</taxon>
    </lineage>
</organism>
<keyword evidence="1" id="KW-0560">Oxidoreductase</keyword>
<dbReference type="InterPro" id="IPR012349">
    <property type="entry name" value="Split_barrel_FMN-bd"/>
</dbReference>
<dbReference type="SUPFAM" id="SSF50475">
    <property type="entry name" value="FMN-binding split barrel"/>
    <property type="match status" value="1"/>
</dbReference>
<dbReference type="Proteomes" id="UP001500839">
    <property type="component" value="Unassembled WGS sequence"/>
</dbReference>
<dbReference type="PANTHER" id="PTHR35176">
    <property type="entry name" value="HEME OXYGENASE HI_0854-RELATED"/>
    <property type="match status" value="1"/>
</dbReference>
<dbReference type="Pfam" id="PF01243">
    <property type="entry name" value="PNPOx_N"/>
    <property type="match status" value="1"/>
</dbReference>
<evidence type="ECO:0000259" key="2">
    <source>
        <dbReference type="Pfam" id="PF01243"/>
    </source>
</evidence>
<evidence type="ECO:0000256" key="1">
    <source>
        <dbReference type="ARBA" id="ARBA00023002"/>
    </source>
</evidence>
<dbReference type="InterPro" id="IPR052019">
    <property type="entry name" value="F420H2_bilvrd_red/Heme_oxyg"/>
</dbReference>
<protein>
    <submittedName>
        <fullName evidence="3">Pyridoxamine 5'-phosphate oxidase family protein</fullName>
    </submittedName>
</protein>
<dbReference type="InterPro" id="IPR011576">
    <property type="entry name" value="Pyridox_Oxase_N"/>
</dbReference>
<proteinExistence type="predicted"/>
<gene>
    <name evidence="3" type="ORF">GCM10023353_12510</name>
</gene>
<evidence type="ECO:0000313" key="3">
    <source>
        <dbReference type="EMBL" id="GAA4809879.1"/>
    </source>
</evidence>